<dbReference type="Gene3D" id="2.40.50.180">
    <property type="entry name" value="CheA-289, Domain 4"/>
    <property type="match status" value="1"/>
</dbReference>
<comment type="caution">
    <text evidence="2">The sequence shown here is derived from an EMBL/GenBank/DDBJ whole genome shotgun (WGS) entry which is preliminary data.</text>
</comment>
<evidence type="ECO:0000313" key="3">
    <source>
        <dbReference type="Proteomes" id="UP000443582"/>
    </source>
</evidence>
<dbReference type="Gene3D" id="2.30.30.40">
    <property type="entry name" value="SH3 Domains"/>
    <property type="match status" value="1"/>
</dbReference>
<dbReference type="Pfam" id="PF01584">
    <property type="entry name" value="CheW"/>
    <property type="match status" value="1"/>
</dbReference>
<dbReference type="InterPro" id="IPR039315">
    <property type="entry name" value="CheW"/>
</dbReference>
<dbReference type="EMBL" id="QDKL01000002">
    <property type="protein sequence ID" value="RZF22063.1"/>
    <property type="molecule type" value="Genomic_DNA"/>
</dbReference>
<organism evidence="2 3">
    <name type="scientific">Halobacteriovorax vibrionivorans</name>
    <dbReference type="NCBI Taxonomy" id="2152716"/>
    <lineage>
        <taxon>Bacteria</taxon>
        <taxon>Pseudomonadati</taxon>
        <taxon>Bdellovibrionota</taxon>
        <taxon>Bacteriovoracia</taxon>
        <taxon>Bacteriovoracales</taxon>
        <taxon>Halobacteriovoraceae</taxon>
        <taxon>Halobacteriovorax</taxon>
    </lineage>
</organism>
<dbReference type="SMART" id="SM00260">
    <property type="entry name" value="CheW"/>
    <property type="match status" value="1"/>
</dbReference>
<dbReference type="RefSeq" id="WP_115362070.1">
    <property type="nucleotide sequence ID" value="NZ_QDKL01000002.1"/>
</dbReference>
<keyword evidence="3" id="KW-1185">Reference proteome</keyword>
<feature type="domain" description="CheW-like" evidence="1">
    <location>
        <begin position="9"/>
        <end position="149"/>
    </location>
</feature>
<dbReference type="PROSITE" id="PS50851">
    <property type="entry name" value="CHEW"/>
    <property type="match status" value="1"/>
</dbReference>
<dbReference type="Proteomes" id="UP000443582">
    <property type="component" value="Unassembled WGS sequence"/>
</dbReference>
<dbReference type="InterPro" id="IPR036061">
    <property type="entry name" value="CheW-like_dom_sf"/>
</dbReference>
<gene>
    <name evidence="2" type="ORF">DAY19_10300</name>
</gene>
<dbReference type="InterPro" id="IPR002545">
    <property type="entry name" value="CheW-lke_dom"/>
</dbReference>
<protein>
    <submittedName>
        <fullName evidence="2">Purine-binding chemotaxis protein CheW</fullName>
    </submittedName>
</protein>
<accession>A0ABY0IGI4</accession>
<evidence type="ECO:0000259" key="1">
    <source>
        <dbReference type="PROSITE" id="PS50851"/>
    </source>
</evidence>
<proteinExistence type="predicted"/>
<evidence type="ECO:0000313" key="2">
    <source>
        <dbReference type="EMBL" id="RZF22063.1"/>
    </source>
</evidence>
<dbReference type="SUPFAM" id="SSF50341">
    <property type="entry name" value="CheW-like"/>
    <property type="match status" value="1"/>
</dbReference>
<dbReference type="PANTHER" id="PTHR22617">
    <property type="entry name" value="CHEMOTAXIS SENSOR HISTIDINE KINASE-RELATED"/>
    <property type="match status" value="1"/>
</dbReference>
<sequence>MEKEMTDVTQRYLEFKLGEEHYAIPLLQVRELISLPETTSVPFSPKYYVGIMNLRGQVISIIDMRTRLGVQPSESNEEAVIIVEFGELCLGIVVDNICKVLPVDEDKIQEVASIETKKRDRLNRVYRHSETDTLIQLVELESILNIDELTGLAKKAA</sequence>
<dbReference type="PANTHER" id="PTHR22617:SF23">
    <property type="entry name" value="CHEMOTAXIS PROTEIN CHEW"/>
    <property type="match status" value="1"/>
</dbReference>
<reference evidence="3" key="1">
    <citation type="journal article" date="2019" name="Int. J. Syst. Evol. Microbiol.">
        <title>Halobacteriovorax valvorus sp. nov., a novel prokaryotic predator isolated from coastal seawater of China.</title>
        <authorList>
            <person name="Chen M.-X."/>
        </authorList>
    </citation>
    <scope>NUCLEOTIDE SEQUENCE [LARGE SCALE GENOMIC DNA]</scope>
    <source>
        <strain evidence="3">BL9</strain>
    </source>
</reference>
<name>A0ABY0IGI4_9BACT</name>